<organism evidence="7 8">
    <name type="scientific">Antricoccus suffuscus</name>
    <dbReference type="NCBI Taxonomy" id="1629062"/>
    <lineage>
        <taxon>Bacteria</taxon>
        <taxon>Bacillati</taxon>
        <taxon>Actinomycetota</taxon>
        <taxon>Actinomycetes</taxon>
        <taxon>Geodermatophilales</taxon>
        <taxon>Antricoccaceae</taxon>
        <taxon>Antricoccus</taxon>
    </lineage>
</organism>
<proteinExistence type="predicted"/>
<dbReference type="SUPFAM" id="SSF103473">
    <property type="entry name" value="MFS general substrate transporter"/>
    <property type="match status" value="1"/>
</dbReference>
<feature type="transmembrane region" description="Helical" evidence="5">
    <location>
        <begin position="137"/>
        <end position="159"/>
    </location>
</feature>
<reference evidence="7 8" key="1">
    <citation type="submission" date="2018-03" db="EMBL/GenBank/DDBJ databases">
        <title>Genomic Encyclopedia of Archaeal and Bacterial Type Strains, Phase II (KMG-II): from individual species to whole genera.</title>
        <authorList>
            <person name="Goeker M."/>
        </authorList>
    </citation>
    <scope>NUCLEOTIDE SEQUENCE [LARGE SCALE GENOMIC DNA]</scope>
    <source>
        <strain evidence="7 8">DSM 100065</strain>
    </source>
</reference>
<dbReference type="Proteomes" id="UP000237752">
    <property type="component" value="Unassembled WGS sequence"/>
</dbReference>
<evidence type="ECO:0000256" key="3">
    <source>
        <dbReference type="ARBA" id="ARBA00022989"/>
    </source>
</evidence>
<dbReference type="AlphaFoldDB" id="A0A2T1A2K5"/>
<dbReference type="InterPro" id="IPR020846">
    <property type="entry name" value="MFS_dom"/>
</dbReference>
<feature type="transmembrane region" description="Helical" evidence="5">
    <location>
        <begin position="165"/>
        <end position="187"/>
    </location>
</feature>
<dbReference type="InterPro" id="IPR011701">
    <property type="entry name" value="MFS"/>
</dbReference>
<dbReference type="PANTHER" id="PTHR42718:SF35">
    <property type="entry name" value="BLL0718 PROTEIN"/>
    <property type="match status" value="1"/>
</dbReference>
<keyword evidence="3 5" id="KW-1133">Transmembrane helix</keyword>
<feature type="transmembrane region" description="Helical" evidence="5">
    <location>
        <begin position="50"/>
        <end position="68"/>
    </location>
</feature>
<feature type="transmembrane region" description="Helical" evidence="5">
    <location>
        <begin position="199"/>
        <end position="219"/>
    </location>
</feature>
<comment type="caution">
    <text evidence="7">The sequence shown here is derived from an EMBL/GenBank/DDBJ whole genome shotgun (WGS) entry which is preliminary data.</text>
</comment>
<keyword evidence="2 5" id="KW-0812">Transmembrane</keyword>
<keyword evidence="4 5" id="KW-0472">Membrane</keyword>
<keyword evidence="8" id="KW-1185">Reference proteome</keyword>
<feature type="transmembrane region" description="Helical" evidence="5">
    <location>
        <begin position="338"/>
        <end position="358"/>
    </location>
</feature>
<name>A0A2T1A2K5_9ACTN</name>
<dbReference type="Gene3D" id="1.20.1250.20">
    <property type="entry name" value="MFS general substrate transporter like domains"/>
    <property type="match status" value="1"/>
</dbReference>
<gene>
    <name evidence="7" type="ORF">CLV47_104189</name>
</gene>
<dbReference type="GO" id="GO:0022857">
    <property type="term" value="F:transmembrane transporter activity"/>
    <property type="evidence" value="ECO:0007669"/>
    <property type="project" value="InterPro"/>
</dbReference>
<feature type="domain" description="Major facilitator superfamily (MFS) profile" evidence="6">
    <location>
        <begin position="14"/>
        <end position="465"/>
    </location>
</feature>
<feature type="transmembrane region" description="Helical" evidence="5">
    <location>
        <begin position="364"/>
        <end position="392"/>
    </location>
</feature>
<feature type="transmembrane region" description="Helical" evidence="5">
    <location>
        <begin position="231"/>
        <end position="248"/>
    </location>
</feature>
<dbReference type="PANTHER" id="PTHR42718">
    <property type="entry name" value="MAJOR FACILITATOR SUPERFAMILY MULTIDRUG TRANSPORTER MFSC"/>
    <property type="match status" value="1"/>
</dbReference>
<dbReference type="CDD" id="cd17504">
    <property type="entry name" value="MFS_MMR_MDR_like"/>
    <property type="match status" value="1"/>
</dbReference>
<protein>
    <submittedName>
        <fullName evidence="7">MFS transporter</fullName>
    </submittedName>
</protein>
<sequence length="482" mass="49034">MDSSTKPVVHPGRLIGVLAFTGIVGALMQTLVVPLIGVLPKILDTSASNATWVITVTLLAGAVATPVIGRLGDMYGKRRVLLICTAPLILGSVVCATASSLAPMIIGRGLQGLGVGLIPLGISAMRDLLPPERLHSSIALMSASMGIGGALGLPVAAAVAENASWRVLFWAVAVLSAIIFVLLWIIIPEIPVSGKVGRFDVIGAIGLGVALVCFLMAVSKGGDWGWANAKTLQLFGAAVVVALIWGWWELRVSSPLVDLRMTAGRQVLLTNVASVVVGFGMYASSLIIPQLMQLPSATGYGLGQSMLAMGLWMAPGGLMMMAVSPIGGRISSTHGPKLTLLLGCLVIAAGYGSSIFLMGSIWGLMIAVCIICGGVGLAYGAMPALIMAAVPLSATASANSVNTLMRSIGTSMSAAVVGVVLAQMSTQVGGYNLPTEAGFRTGLLIACGVAIVAAAITLAISSGPRRTAPEPEPALAAPVPSA</sequence>
<comment type="subcellular location">
    <subcellularLocation>
        <location evidence="1">Cell membrane</location>
        <topology evidence="1">Multi-pass membrane protein</topology>
    </subcellularLocation>
</comment>
<dbReference type="Gene3D" id="1.20.1720.10">
    <property type="entry name" value="Multidrug resistance protein D"/>
    <property type="match status" value="1"/>
</dbReference>
<evidence type="ECO:0000256" key="5">
    <source>
        <dbReference type="SAM" id="Phobius"/>
    </source>
</evidence>
<accession>A0A2T1A2K5</accession>
<dbReference type="EMBL" id="PVUE01000004">
    <property type="protein sequence ID" value="PRZ42841.1"/>
    <property type="molecule type" value="Genomic_DNA"/>
</dbReference>
<dbReference type="RefSeq" id="WP_106348422.1">
    <property type="nucleotide sequence ID" value="NZ_PVUE01000004.1"/>
</dbReference>
<feature type="transmembrane region" description="Helical" evidence="5">
    <location>
        <begin position="80"/>
        <end position="99"/>
    </location>
</feature>
<feature type="transmembrane region" description="Helical" evidence="5">
    <location>
        <begin position="268"/>
        <end position="288"/>
    </location>
</feature>
<evidence type="ECO:0000313" key="7">
    <source>
        <dbReference type="EMBL" id="PRZ42841.1"/>
    </source>
</evidence>
<dbReference type="PROSITE" id="PS50850">
    <property type="entry name" value="MFS"/>
    <property type="match status" value="1"/>
</dbReference>
<evidence type="ECO:0000256" key="4">
    <source>
        <dbReference type="ARBA" id="ARBA00023136"/>
    </source>
</evidence>
<evidence type="ECO:0000313" key="8">
    <source>
        <dbReference type="Proteomes" id="UP000237752"/>
    </source>
</evidence>
<evidence type="ECO:0000259" key="6">
    <source>
        <dbReference type="PROSITE" id="PS50850"/>
    </source>
</evidence>
<feature type="transmembrane region" description="Helical" evidence="5">
    <location>
        <begin position="308"/>
        <end position="326"/>
    </location>
</feature>
<feature type="transmembrane region" description="Helical" evidence="5">
    <location>
        <begin position="437"/>
        <end position="460"/>
    </location>
</feature>
<evidence type="ECO:0000256" key="2">
    <source>
        <dbReference type="ARBA" id="ARBA00022692"/>
    </source>
</evidence>
<dbReference type="InterPro" id="IPR036259">
    <property type="entry name" value="MFS_trans_sf"/>
</dbReference>
<dbReference type="OrthoDB" id="4484751at2"/>
<feature type="transmembrane region" description="Helical" evidence="5">
    <location>
        <begin position="404"/>
        <end position="425"/>
    </location>
</feature>
<dbReference type="Pfam" id="PF07690">
    <property type="entry name" value="MFS_1"/>
    <property type="match status" value="1"/>
</dbReference>
<evidence type="ECO:0000256" key="1">
    <source>
        <dbReference type="ARBA" id="ARBA00004651"/>
    </source>
</evidence>
<dbReference type="GO" id="GO:0005886">
    <property type="term" value="C:plasma membrane"/>
    <property type="evidence" value="ECO:0007669"/>
    <property type="project" value="UniProtKB-SubCell"/>
</dbReference>
<feature type="transmembrane region" description="Helical" evidence="5">
    <location>
        <begin position="12"/>
        <end position="38"/>
    </location>
</feature>